<organism evidence="2">
    <name type="scientific">Mycobacterium sp. (strain KMS)</name>
    <dbReference type="NCBI Taxonomy" id="189918"/>
    <lineage>
        <taxon>Bacteria</taxon>
        <taxon>Bacillati</taxon>
        <taxon>Actinomycetota</taxon>
        <taxon>Actinomycetes</taxon>
        <taxon>Mycobacteriales</taxon>
        <taxon>Mycobacteriaceae</taxon>
        <taxon>Mycobacterium</taxon>
    </lineage>
</organism>
<evidence type="ECO:0000259" key="1">
    <source>
        <dbReference type="SMART" id="SM00226"/>
    </source>
</evidence>
<dbReference type="STRING" id="189918.Mkms_0950"/>
<dbReference type="HOGENOM" id="CLU_071415_1_0_11"/>
<dbReference type="InterPro" id="IPR023485">
    <property type="entry name" value="Ptyr_pPase"/>
</dbReference>
<dbReference type="InterPro" id="IPR036196">
    <property type="entry name" value="Ptyr_pPase_sf"/>
</dbReference>
<protein>
    <submittedName>
        <fullName evidence="2">Protein tyrosine phosphatase</fullName>
    </submittedName>
</protein>
<dbReference type="SMART" id="SM00226">
    <property type="entry name" value="LMWPc"/>
    <property type="match status" value="1"/>
</dbReference>
<dbReference type="EMBL" id="CP000518">
    <property type="protein sequence ID" value="ABL90164.1"/>
    <property type="molecule type" value="Genomic_DNA"/>
</dbReference>
<feature type="domain" description="Phosphotyrosine protein phosphatase I" evidence="1">
    <location>
        <begin position="2"/>
        <end position="97"/>
    </location>
</feature>
<accession>A1UBF6</accession>
<gene>
    <name evidence="2" type="ordered locus">Mkms_0950</name>
</gene>
<reference evidence="2" key="1">
    <citation type="submission" date="2006-12" db="EMBL/GenBank/DDBJ databases">
        <title>Complete sequence of chromosome of Mycobacterium sp. KMS.</title>
        <authorList>
            <consortium name="US DOE Joint Genome Institute"/>
            <person name="Copeland A."/>
            <person name="Lucas S."/>
            <person name="Lapidus A."/>
            <person name="Barry K."/>
            <person name="Detter J.C."/>
            <person name="Glavina del Rio T."/>
            <person name="Hammon N."/>
            <person name="Israni S."/>
            <person name="Dalin E."/>
            <person name="Tice H."/>
            <person name="Pitluck S."/>
            <person name="Kiss H."/>
            <person name="Brettin T."/>
            <person name="Bruce D."/>
            <person name="Han C."/>
            <person name="Tapia R."/>
            <person name="Gilna P."/>
            <person name="Schmutz J."/>
            <person name="Larimer F."/>
            <person name="Land M."/>
            <person name="Hauser L."/>
            <person name="Kyrpides N."/>
            <person name="Mikhailova N."/>
            <person name="Miller C.D."/>
            <person name="Richardson P."/>
        </authorList>
    </citation>
    <scope>NUCLEOTIDE SEQUENCE [LARGE SCALE GENOMIC DNA]</scope>
    <source>
        <strain evidence="2">KMS</strain>
    </source>
</reference>
<name>A1UBF6_MYCSK</name>
<proteinExistence type="predicted"/>
<dbReference type="SUPFAM" id="SSF52788">
    <property type="entry name" value="Phosphotyrosine protein phosphatases I"/>
    <property type="match status" value="1"/>
</dbReference>
<dbReference type="KEGG" id="mkm:Mkms_0950"/>
<evidence type="ECO:0000313" key="2">
    <source>
        <dbReference type="EMBL" id="ABL90164.1"/>
    </source>
</evidence>
<dbReference type="Gene3D" id="3.40.50.2300">
    <property type="match status" value="1"/>
</dbReference>
<sequence length="124" mass="13426">MAYAARQGFSDLSVSSAGTRAVIGHPIHRDAALVLQRLGGDSSHFIARQITPKIASSADLILTMTRAHRDDVLECAPHRLHRTFTMIEAFLLATAHNARTVSNLASLRPQVSTDESLDIQLSPA</sequence>
<dbReference type="AlphaFoldDB" id="A1UBF6"/>
<dbReference type="Pfam" id="PF01451">
    <property type="entry name" value="LMWPc"/>
    <property type="match status" value="1"/>
</dbReference>